<dbReference type="AlphaFoldDB" id="A0A1H1PXH3"/>
<dbReference type="STRING" id="545619.SAMN04489860_0930"/>
<dbReference type="RefSeq" id="WP_083371759.1">
    <property type="nucleotide sequence ID" value="NZ_LT629776.1"/>
</dbReference>
<dbReference type="InterPro" id="IPR021517">
    <property type="entry name" value="DUF3180"/>
</dbReference>
<evidence type="ECO:0000256" key="2">
    <source>
        <dbReference type="SAM" id="Phobius"/>
    </source>
</evidence>
<feature type="transmembrane region" description="Helical" evidence="2">
    <location>
        <begin position="116"/>
        <end position="136"/>
    </location>
</feature>
<evidence type="ECO:0000313" key="4">
    <source>
        <dbReference type="Proteomes" id="UP000185663"/>
    </source>
</evidence>
<accession>A0A1H1PXH3</accession>
<dbReference type="OrthoDB" id="3257239at2"/>
<sequence length="167" mass="17327">MQRTSLRTLVLVMLVTAAVAWTVLRVVESTGAYVSPVPWIVDAALVVLALGVLWAGWTVRQYIAGDRPSLSGVRAGRTLILAKAASLAGSLLTGWYGSQVLLVAGQLGIEARADKAVAAGVATLCAVGLVVAGLVAEHWCRVPPSDQDDEQSTRGPEEESGEAGAHA</sequence>
<feature type="transmembrane region" description="Helical" evidence="2">
    <location>
        <begin position="78"/>
        <end position="96"/>
    </location>
</feature>
<dbReference type="Pfam" id="PF11377">
    <property type="entry name" value="DUF3180"/>
    <property type="match status" value="1"/>
</dbReference>
<gene>
    <name evidence="3" type="ORF">SAMN04489860_0930</name>
</gene>
<evidence type="ECO:0000256" key="1">
    <source>
        <dbReference type="SAM" id="MobiDB-lite"/>
    </source>
</evidence>
<proteinExistence type="predicted"/>
<feature type="transmembrane region" description="Helical" evidence="2">
    <location>
        <begin position="39"/>
        <end position="57"/>
    </location>
</feature>
<protein>
    <recommendedName>
        <fullName evidence="5">DUF3180 domain-containing protein</fullName>
    </recommendedName>
</protein>
<feature type="region of interest" description="Disordered" evidence="1">
    <location>
        <begin position="142"/>
        <end position="167"/>
    </location>
</feature>
<keyword evidence="2" id="KW-0472">Membrane</keyword>
<name>A0A1H1PXH3_9CELL</name>
<dbReference type="EMBL" id="LT629776">
    <property type="protein sequence ID" value="SDS15912.1"/>
    <property type="molecule type" value="Genomic_DNA"/>
</dbReference>
<evidence type="ECO:0008006" key="5">
    <source>
        <dbReference type="Google" id="ProtNLM"/>
    </source>
</evidence>
<reference evidence="3 4" key="1">
    <citation type="submission" date="2016-10" db="EMBL/GenBank/DDBJ databases">
        <authorList>
            <person name="de Groot N.N."/>
        </authorList>
    </citation>
    <scope>NUCLEOTIDE SEQUENCE [LARGE SCALE GENOMIC DNA]</scope>
    <source>
        <strain evidence="3 4">DSM 22126</strain>
    </source>
</reference>
<keyword evidence="2" id="KW-1133">Transmembrane helix</keyword>
<dbReference type="Proteomes" id="UP000185663">
    <property type="component" value="Chromosome I"/>
</dbReference>
<keyword evidence="2" id="KW-0812">Transmembrane</keyword>
<organism evidence="3 4">
    <name type="scientific">Paraoerskovia marina</name>
    <dbReference type="NCBI Taxonomy" id="545619"/>
    <lineage>
        <taxon>Bacteria</taxon>
        <taxon>Bacillati</taxon>
        <taxon>Actinomycetota</taxon>
        <taxon>Actinomycetes</taxon>
        <taxon>Micrococcales</taxon>
        <taxon>Cellulomonadaceae</taxon>
        <taxon>Paraoerskovia</taxon>
    </lineage>
</organism>
<keyword evidence="4" id="KW-1185">Reference proteome</keyword>
<evidence type="ECO:0000313" key="3">
    <source>
        <dbReference type="EMBL" id="SDS15912.1"/>
    </source>
</evidence>
<dbReference type="eggNOG" id="ENOG5033CMQ">
    <property type="taxonomic scope" value="Bacteria"/>
</dbReference>